<feature type="domain" description="HP0268" evidence="1">
    <location>
        <begin position="1"/>
        <end position="80"/>
    </location>
</feature>
<reference evidence="2" key="1">
    <citation type="submission" date="2018-10" db="EMBL/GenBank/DDBJ databases">
        <authorList>
            <person name="Aoki K."/>
        </authorList>
    </citation>
    <scope>NUCLEOTIDE SEQUENCE</scope>
</reference>
<dbReference type="Pfam" id="PF18618">
    <property type="entry name" value="HP0268"/>
    <property type="match status" value="1"/>
</dbReference>
<proteinExistence type="predicted"/>
<organism evidence="2">
    <name type="scientific">hydrothermal vent metagenome</name>
    <dbReference type="NCBI Taxonomy" id="652676"/>
    <lineage>
        <taxon>unclassified sequences</taxon>
        <taxon>metagenomes</taxon>
        <taxon>ecological metagenomes</taxon>
    </lineage>
</organism>
<dbReference type="AlphaFoldDB" id="A0A3B1DUG4"/>
<protein>
    <recommendedName>
        <fullName evidence="1">HP0268 domain-containing protein</fullName>
    </recommendedName>
</protein>
<evidence type="ECO:0000313" key="2">
    <source>
        <dbReference type="EMBL" id="VAY88327.1"/>
    </source>
</evidence>
<sequence>MNILLAREELLGKPEKITFTQLKNNIKETANEIYYFDRENSHKNMMSLVDGLESDGYSVHFREVKYGLSDEEYMYEIHIM</sequence>
<accession>A0A3B1DUG4</accession>
<evidence type="ECO:0000259" key="1">
    <source>
        <dbReference type="Pfam" id="PF18618"/>
    </source>
</evidence>
<name>A0A3B1DUG4_9ZZZZ</name>
<dbReference type="EMBL" id="UOYO01000048">
    <property type="protein sequence ID" value="VAY88327.1"/>
    <property type="molecule type" value="Genomic_DNA"/>
</dbReference>
<gene>
    <name evidence="2" type="ORF">MNB_ARC-1_1215</name>
</gene>
<dbReference type="InterPro" id="IPR040748">
    <property type="entry name" value="HP0268"/>
</dbReference>